<proteinExistence type="predicted"/>
<evidence type="ECO:0000313" key="2">
    <source>
        <dbReference type="Proteomes" id="UP000749559"/>
    </source>
</evidence>
<dbReference type="Proteomes" id="UP000749559">
    <property type="component" value="Unassembled WGS sequence"/>
</dbReference>
<accession>A0A8J1UMN2</accession>
<sequence length="115" mass="13597">MQPNIYEIHECQYRILQITNGKHHPHPKATTQPKNMVKIQDTPHQKANTIPYLTKSTLNNIITKRILRKTNTHRPVHKIKTIKQNITQIRRQNINLTNKLKFHTIPCVRSRNTHS</sequence>
<name>A0A8J1UMN2_OWEFU</name>
<evidence type="ECO:0000313" key="1">
    <source>
        <dbReference type="EMBL" id="CAH1803427.1"/>
    </source>
</evidence>
<organism evidence="1 2">
    <name type="scientific">Owenia fusiformis</name>
    <name type="common">Polychaete worm</name>
    <dbReference type="NCBI Taxonomy" id="6347"/>
    <lineage>
        <taxon>Eukaryota</taxon>
        <taxon>Metazoa</taxon>
        <taxon>Spiralia</taxon>
        <taxon>Lophotrochozoa</taxon>
        <taxon>Annelida</taxon>
        <taxon>Polychaeta</taxon>
        <taxon>Sedentaria</taxon>
        <taxon>Canalipalpata</taxon>
        <taxon>Sabellida</taxon>
        <taxon>Oweniida</taxon>
        <taxon>Oweniidae</taxon>
        <taxon>Owenia</taxon>
    </lineage>
</organism>
<dbReference type="AlphaFoldDB" id="A0A8J1UMN2"/>
<gene>
    <name evidence="1" type="ORF">OFUS_LOCUS27021</name>
</gene>
<comment type="caution">
    <text evidence="1">The sequence shown here is derived from an EMBL/GenBank/DDBJ whole genome shotgun (WGS) entry which is preliminary data.</text>
</comment>
<dbReference type="EMBL" id="CAIIXF020000812">
    <property type="protein sequence ID" value="CAH1803427.1"/>
    <property type="molecule type" value="Genomic_DNA"/>
</dbReference>
<reference evidence="1" key="1">
    <citation type="submission" date="2022-03" db="EMBL/GenBank/DDBJ databases">
        <authorList>
            <person name="Martin C."/>
        </authorList>
    </citation>
    <scope>NUCLEOTIDE SEQUENCE</scope>
</reference>
<protein>
    <submittedName>
        <fullName evidence="1">Uncharacterized protein</fullName>
    </submittedName>
</protein>
<keyword evidence="2" id="KW-1185">Reference proteome</keyword>